<keyword evidence="4" id="KW-1185">Reference proteome</keyword>
<comment type="caution">
    <text evidence="3">The sequence shown here is derived from an EMBL/GenBank/DDBJ whole genome shotgun (WGS) entry which is preliminary data.</text>
</comment>
<gene>
    <name evidence="3" type="ORF">ACFPWV_25480</name>
</gene>
<accession>A0ABW0DY20</accession>
<proteinExistence type="predicted"/>
<sequence length="238" mass="26158">MPDQQQRRVRLRLARQTPSPARVRARVRDSTQNSDTASERKRIPWIHVGTVIGVVAGVGSLVFTGIATYYGAVTAQEQLAQAREDSEQQQRNQASRMAFWEEDAGRLEDEALHLVNRSADPVTNIDVRLAVTYLGKEYQISARDINVPPCMEVVYRPAKMTAWLDDGQLVNLSRMTGWSTLLVAFTDSAGVDWARGTTFLLGGVEGKNVYEKVGKPTGSLLPPETTATKPVEPCGTGS</sequence>
<name>A0ABW0DY20_9ACTN</name>
<feature type="region of interest" description="Disordered" evidence="1">
    <location>
        <begin position="215"/>
        <end position="238"/>
    </location>
</feature>
<keyword evidence="2" id="KW-0472">Membrane</keyword>
<keyword evidence="2" id="KW-1133">Transmembrane helix</keyword>
<organism evidence="3 4">
    <name type="scientific">Streptomyces atrovirens</name>
    <dbReference type="NCBI Taxonomy" id="285556"/>
    <lineage>
        <taxon>Bacteria</taxon>
        <taxon>Bacillati</taxon>
        <taxon>Actinomycetota</taxon>
        <taxon>Actinomycetes</taxon>
        <taxon>Kitasatosporales</taxon>
        <taxon>Streptomycetaceae</taxon>
        <taxon>Streptomyces</taxon>
    </lineage>
</organism>
<protein>
    <submittedName>
        <fullName evidence="3">Uncharacterized protein</fullName>
    </submittedName>
</protein>
<evidence type="ECO:0000313" key="3">
    <source>
        <dbReference type="EMBL" id="MFC5243216.1"/>
    </source>
</evidence>
<evidence type="ECO:0000313" key="4">
    <source>
        <dbReference type="Proteomes" id="UP001596035"/>
    </source>
</evidence>
<reference evidence="4" key="1">
    <citation type="journal article" date="2019" name="Int. J. Syst. Evol. Microbiol.">
        <title>The Global Catalogue of Microorganisms (GCM) 10K type strain sequencing project: providing services to taxonomists for standard genome sequencing and annotation.</title>
        <authorList>
            <consortium name="The Broad Institute Genomics Platform"/>
            <consortium name="The Broad Institute Genome Sequencing Center for Infectious Disease"/>
            <person name="Wu L."/>
            <person name="Ma J."/>
        </authorList>
    </citation>
    <scope>NUCLEOTIDE SEQUENCE [LARGE SCALE GENOMIC DNA]</scope>
    <source>
        <strain evidence="4">CGMCC 4.7131</strain>
    </source>
</reference>
<dbReference type="EMBL" id="JBHSKN010000022">
    <property type="protein sequence ID" value="MFC5243216.1"/>
    <property type="molecule type" value="Genomic_DNA"/>
</dbReference>
<feature type="transmembrane region" description="Helical" evidence="2">
    <location>
        <begin position="48"/>
        <end position="72"/>
    </location>
</feature>
<evidence type="ECO:0000256" key="1">
    <source>
        <dbReference type="SAM" id="MobiDB-lite"/>
    </source>
</evidence>
<keyword evidence="2" id="KW-0812">Transmembrane</keyword>
<dbReference type="Proteomes" id="UP001596035">
    <property type="component" value="Unassembled WGS sequence"/>
</dbReference>
<evidence type="ECO:0000256" key="2">
    <source>
        <dbReference type="SAM" id="Phobius"/>
    </source>
</evidence>
<feature type="region of interest" description="Disordered" evidence="1">
    <location>
        <begin position="14"/>
        <end position="38"/>
    </location>
</feature>
<dbReference type="RefSeq" id="WP_344559143.1">
    <property type="nucleotide sequence ID" value="NZ_BAAATG010000012.1"/>
</dbReference>